<dbReference type="Pfam" id="PF08350">
    <property type="entry name" value="FilR1_middle"/>
    <property type="match status" value="1"/>
</dbReference>
<keyword evidence="4" id="KW-1185">Reference proteome</keyword>
<evidence type="ECO:0000259" key="2">
    <source>
        <dbReference type="Pfam" id="PF08350"/>
    </source>
</evidence>
<comment type="caution">
    <text evidence="3">The sequence shown here is derived from an EMBL/GenBank/DDBJ whole genome shotgun (WGS) entry which is preliminary data.</text>
</comment>
<feature type="domain" description="Methanogenesis regulatory protein FilR1 middle" evidence="2">
    <location>
        <begin position="2"/>
        <end position="133"/>
    </location>
</feature>
<reference evidence="3 4" key="1">
    <citation type="journal article" date="2019" name="Int. J. Syst. Evol. Microbiol.">
        <title>The Global Catalogue of Microorganisms (GCM) 10K type strain sequencing project: providing services to taxonomists for standard genome sequencing and annotation.</title>
        <authorList>
            <consortium name="The Broad Institute Genomics Platform"/>
            <consortium name="The Broad Institute Genome Sequencing Center for Infectious Disease"/>
            <person name="Wu L."/>
            <person name="Ma J."/>
        </authorList>
    </citation>
    <scope>NUCLEOTIDE SEQUENCE [LARGE SCALE GENOMIC DNA]</scope>
    <source>
        <strain evidence="3 4">DT92</strain>
    </source>
</reference>
<dbReference type="EMBL" id="JBHSZG010000001">
    <property type="protein sequence ID" value="MFC7137525.1"/>
    <property type="molecule type" value="Genomic_DNA"/>
</dbReference>
<proteinExistence type="predicted"/>
<sequence length="203" mass="21864">MPDGVVERLFDSVRNAASVRGLAPVALAGHVETFDAEATTRGAVPEMVLTPAVFDHLVESRPDRLREQIREGEFEFLVGPIEGRFGLWIAEHEDRPDEAGLLVYTDTGVGGVAINDTQTAVAWARSRYEAARETAEPVTLDRVDERAAGRSRGRGLSHGAESAGVVARERRAPPRRARHASAPHTGGDMDAFLSRSGPVGICC</sequence>
<organism evidence="3 4">
    <name type="scientific">Halobaculum litoreum</name>
    <dbReference type="NCBI Taxonomy" id="3031998"/>
    <lineage>
        <taxon>Archaea</taxon>
        <taxon>Methanobacteriati</taxon>
        <taxon>Methanobacteriota</taxon>
        <taxon>Stenosarchaea group</taxon>
        <taxon>Halobacteria</taxon>
        <taxon>Halobacteriales</taxon>
        <taxon>Haloferacaceae</taxon>
        <taxon>Halobaculum</taxon>
    </lineage>
</organism>
<evidence type="ECO:0000313" key="4">
    <source>
        <dbReference type="Proteomes" id="UP001596368"/>
    </source>
</evidence>
<name>A0ABD5XV26_9EURY</name>
<feature type="region of interest" description="Disordered" evidence="1">
    <location>
        <begin position="145"/>
        <end position="191"/>
    </location>
</feature>
<dbReference type="AlphaFoldDB" id="A0ABD5XV26"/>
<evidence type="ECO:0000256" key="1">
    <source>
        <dbReference type="SAM" id="MobiDB-lite"/>
    </source>
</evidence>
<protein>
    <recommendedName>
        <fullName evidence="2">Methanogenesis regulatory protein FilR1 middle domain-containing protein</fullName>
    </recommendedName>
</protein>
<dbReference type="InterPro" id="IPR013561">
    <property type="entry name" value="FilR1_middle_dom"/>
</dbReference>
<evidence type="ECO:0000313" key="3">
    <source>
        <dbReference type="EMBL" id="MFC7137525.1"/>
    </source>
</evidence>
<dbReference type="Proteomes" id="UP001596368">
    <property type="component" value="Unassembled WGS sequence"/>
</dbReference>
<gene>
    <name evidence="3" type="ORF">ACFQRB_15985</name>
</gene>
<accession>A0ABD5XV26</accession>